<name>A0A0R2ERS1_9LACO</name>
<protein>
    <submittedName>
        <fullName evidence="2">Methyl-accepting chemotaxis-like protein</fullName>
    </submittedName>
</protein>
<sequence>MTGGQIAGLIAAIAFLVLVVFIGVFLTKMVRTLGEVNQSIKTMTDDMDVIAKQTEDILANANTLLDDVNHKVATIDPVFKAAADLGTSVSDLNEATRELTGKVSSTAKKSVTSNLVARAGSAMFNAYRGRKSKD</sequence>
<dbReference type="RefSeq" id="WP_054736238.1">
    <property type="nucleotide sequence ID" value="NZ_AYZM01000149.1"/>
</dbReference>
<dbReference type="STRING" id="1423804.FD14_GL001955"/>
<reference evidence="2 3" key="1">
    <citation type="journal article" date="2015" name="Genome Announc.">
        <title>Expanding the biotechnology potential of lactobacilli through comparative genomics of 213 strains and associated genera.</title>
        <authorList>
            <person name="Sun Z."/>
            <person name="Harris H.M."/>
            <person name="McCann A."/>
            <person name="Guo C."/>
            <person name="Argimon S."/>
            <person name="Zhang W."/>
            <person name="Yang X."/>
            <person name="Jeffery I.B."/>
            <person name="Cooney J.C."/>
            <person name="Kagawa T.F."/>
            <person name="Liu W."/>
            <person name="Song Y."/>
            <person name="Salvetti E."/>
            <person name="Wrobel A."/>
            <person name="Rasinkangas P."/>
            <person name="Parkhill J."/>
            <person name="Rea M.C."/>
            <person name="O'Sullivan O."/>
            <person name="Ritari J."/>
            <person name="Douillard F.P."/>
            <person name="Paul Ross R."/>
            <person name="Yang R."/>
            <person name="Briner A.E."/>
            <person name="Felis G.E."/>
            <person name="de Vos W.M."/>
            <person name="Barrangou R."/>
            <person name="Klaenhammer T.R."/>
            <person name="Caufield P.W."/>
            <person name="Cui Y."/>
            <person name="Zhang H."/>
            <person name="O'Toole P.W."/>
        </authorList>
    </citation>
    <scope>NUCLEOTIDE SEQUENCE [LARGE SCALE GENOMIC DNA]</scope>
    <source>
        <strain evidence="2 3">DSM 23365</strain>
    </source>
</reference>
<dbReference type="OrthoDB" id="2146420at2"/>
<keyword evidence="1" id="KW-0812">Transmembrane</keyword>
<proteinExistence type="predicted"/>
<dbReference type="Gene3D" id="1.10.287.950">
    <property type="entry name" value="Methyl-accepting chemotaxis protein"/>
    <property type="match status" value="1"/>
</dbReference>
<dbReference type="EMBL" id="AYZM01000149">
    <property type="protein sequence ID" value="KRN18419.1"/>
    <property type="molecule type" value="Genomic_DNA"/>
</dbReference>
<dbReference type="PATRIC" id="fig|1423804.4.peg.2121"/>
<dbReference type="PANTHER" id="PTHR40070:SF1">
    <property type="entry name" value="UPF0478 PROTEIN YTXG"/>
    <property type="match status" value="1"/>
</dbReference>
<dbReference type="SUPFAM" id="SSF58104">
    <property type="entry name" value="Methyl-accepting chemotaxis protein (MCP) signaling domain"/>
    <property type="match status" value="1"/>
</dbReference>
<keyword evidence="3" id="KW-1185">Reference proteome</keyword>
<keyword evidence="1" id="KW-0472">Membrane</keyword>
<keyword evidence="1" id="KW-1133">Transmembrane helix</keyword>
<dbReference type="PANTHER" id="PTHR40070">
    <property type="entry name" value="UPF0478 PROTEIN YTXG"/>
    <property type="match status" value="1"/>
</dbReference>
<dbReference type="AlphaFoldDB" id="A0A0R2ERS1"/>
<evidence type="ECO:0000313" key="2">
    <source>
        <dbReference type="EMBL" id="KRN18419.1"/>
    </source>
</evidence>
<gene>
    <name evidence="2" type="ORF">FD14_GL001955</name>
</gene>
<organism evidence="2 3">
    <name type="scientific">Secundilactobacillus similis DSM 23365 = JCM 2765</name>
    <dbReference type="NCBI Taxonomy" id="1423804"/>
    <lineage>
        <taxon>Bacteria</taxon>
        <taxon>Bacillati</taxon>
        <taxon>Bacillota</taxon>
        <taxon>Bacilli</taxon>
        <taxon>Lactobacillales</taxon>
        <taxon>Lactobacillaceae</taxon>
        <taxon>Secundilactobacillus</taxon>
    </lineage>
</organism>
<accession>A0A0R2ERS1</accession>
<evidence type="ECO:0000256" key="1">
    <source>
        <dbReference type="SAM" id="Phobius"/>
    </source>
</evidence>
<evidence type="ECO:0000313" key="3">
    <source>
        <dbReference type="Proteomes" id="UP000051442"/>
    </source>
</evidence>
<dbReference type="Pfam" id="PF06103">
    <property type="entry name" value="DUF948"/>
    <property type="match status" value="1"/>
</dbReference>
<comment type="caution">
    <text evidence="2">The sequence shown here is derived from an EMBL/GenBank/DDBJ whole genome shotgun (WGS) entry which is preliminary data.</text>
</comment>
<feature type="transmembrane region" description="Helical" evidence="1">
    <location>
        <begin position="6"/>
        <end position="26"/>
    </location>
</feature>
<dbReference type="Proteomes" id="UP000051442">
    <property type="component" value="Unassembled WGS sequence"/>
</dbReference>
<dbReference type="InterPro" id="IPR009293">
    <property type="entry name" value="UPF0478"/>
</dbReference>